<dbReference type="SMART" id="SM00883">
    <property type="entry name" value="Cpn10"/>
    <property type="match status" value="1"/>
</dbReference>
<dbReference type="Gene3D" id="2.30.33.40">
    <property type="entry name" value="GroES chaperonin"/>
    <property type="match status" value="1"/>
</dbReference>
<dbReference type="Pfam" id="PF00166">
    <property type="entry name" value="Cpn10"/>
    <property type="match status" value="1"/>
</dbReference>
<gene>
    <name evidence="2" type="primary">groES</name>
</gene>
<accession>A0A221S2F4</accession>
<dbReference type="InterPro" id="IPR037124">
    <property type="entry name" value="Chaperonin_GroES_sf"/>
</dbReference>
<evidence type="ECO:0000313" key="2">
    <source>
        <dbReference type="EMBL" id="ASN63072.1"/>
    </source>
</evidence>
<reference evidence="2" key="1">
    <citation type="submission" date="2016-03" db="EMBL/GenBank/DDBJ databases">
        <title>Novel chaperonins are prevalent in the virioplankton and link to viral biology and ecology.</title>
        <authorList>
            <person name="Marine R.L."/>
            <person name="Nasko D.J."/>
            <person name="Polson S.W."/>
            <person name="Wommack K.E."/>
        </authorList>
    </citation>
    <scope>NUCLEOTIDE SEQUENCE</scope>
</reference>
<name>A0A221S2F4_9VIRU</name>
<evidence type="ECO:0000256" key="1">
    <source>
        <dbReference type="ARBA" id="ARBA00023186"/>
    </source>
</evidence>
<dbReference type="InterPro" id="IPR011032">
    <property type="entry name" value="GroES-like_sf"/>
</dbReference>
<dbReference type="EMBL" id="KU970478">
    <property type="protein sequence ID" value="ASN63072.1"/>
    <property type="molecule type" value="Genomic_DNA"/>
</dbReference>
<dbReference type="GO" id="GO:0044183">
    <property type="term" value="F:protein folding chaperone"/>
    <property type="evidence" value="ECO:0007669"/>
    <property type="project" value="InterPro"/>
</dbReference>
<dbReference type="SUPFAM" id="SSF50129">
    <property type="entry name" value="GroES-like"/>
    <property type="match status" value="1"/>
</dbReference>
<keyword evidence="1" id="KW-0143">Chaperone</keyword>
<dbReference type="InterPro" id="IPR020818">
    <property type="entry name" value="Chaperonin_GroES"/>
</dbReference>
<sequence length="141" mass="15847">MTKLIVPKHLKEKVEKQKEESEAAKLPNPTGWRLLLLPVRLQEKTKGGVYLTDDTISMAQIAGNVCKVLKVGPSAYRDKDRFPDGPWCKEGDWVVITKYAGSRLYIDGGELRVVNDDEIIAQVDDPMSILPSNVKLDKVER</sequence>
<dbReference type="GO" id="GO:0005524">
    <property type="term" value="F:ATP binding"/>
    <property type="evidence" value="ECO:0007669"/>
    <property type="project" value="InterPro"/>
</dbReference>
<protein>
    <submittedName>
        <fullName evidence="2">Co-chaperonin GroES</fullName>
    </submittedName>
</protein>
<dbReference type="EMBL" id="KU970964">
    <property type="protein sequence ID" value="ASN63558.1"/>
    <property type="molecule type" value="Genomic_DNA"/>
</dbReference>
<organism evidence="2">
    <name type="scientific">uncultured virus</name>
    <dbReference type="NCBI Taxonomy" id="340016"/>
    <lineage>
        <taxon>Viruses</taxon>
        <taxon>environmental samples</taxon>
    </lineage>
</organism>
<proteinExistence type="predicted"/>
<dbReference type="CDD" id="cd00320">
    <property type="entry name" value="cpn10"/>
    <property type="match status" value="1"/>
</dbReference>